<name>A0A9C6T4T7_ARADU</name>
<organism evidence="1 2">
    <name type="scientific">Arachis duranensis</name>
    <name type="common">Wild peanut</name>
    <dbReference type="NCBI Taxonomy" id="130453"/>
    <lineage>
        <taxon>Eukaryota</taxon>
        <taxon>Viridiplantae</taxon>
        <taxon>Streptophyta</taxon>
        <taxon>Embryophyta</taxon>
        <taxon>Tracheophyta</taxon>
        <taxon>Spermatophyta</taxon>
        <taxon>Magnoliopsida</taxon>
        <taxon>eudicotyledons</taxon>
        <taxon>Gunneridae</taxon>
        <taxon>Pentapetalae</taxon>
        <taxon>rosids</taxon>
        <taxon>fabids</taxon>
        <taxon>Fabales</taxon>
        <taxon>Fabaceae</taxon>
        <taxon>Papilionoideae</taxon>
        <taxon>50 kb inversion clade</taxon>
        <taxon>dalbergioids sensu lato</taxon>
        <taxon>Dalbergieae</taxon>
        <taxon>Pterocarpus clade</taxon>
        <taxon>Arachis</taxon>
    </lineage>
</organism>
<protein>
    <submittedName>
        <fullName evidence="2">Uncharacterized protein LOC127740564</fullName>
    </submittedName>
</protein>
<reference evidence="1" key="1">
    <citation type="journal article" date="2016" name="Nat. Genet.">
        <title>The genome sequences of Arachis duranensis and Arachis ipaensis, the diploid ancestors of cultivated peanut.</title>
        <authorList>
            <person name="Bertioli D.J."/>
            <person name="Cannon S.B."/>
            <person name="Froenicke L."/>
            <person name="Huang G."/>
            <person name="Farmer A.D."/>
            <person name="Cannon E.K."/>
            <person name="Liu X."/>
            <person name="Gao D."/>
            <person name="Clevenger J."/>
            <person name="Dash S."/>
            <person name="Ren L."/>
            <person name="Moretzsohn M.C."/>
            <person name="Shirasawa K."/>
            <person name="Huang W."/>
            <person name="Vidigal B."/>
            <person name="Abernathy B."/>
            <person name="Chu Y."/>
            <person name="Niederhuth C.E."/>
            <person name="Umale P."/>
            <person name="Araujo A.C."/>
            <person name="Kozik A."/>
            <person name="Kim K.D."/>
            <person name="Burow M.D."/>
            <person name="Varshney R.K."/>
            <person name="Wang X."/>
            <person name="Zhang X."/>
            <person name="Barkley N."/>
            <person name="Guimaraes P.M."/>
            <person name="Isobe S."/>
            <person name="Guo B."/>
            <person name="Liao B."/>
            <person name="Stalker H.T."/>
            <person name="Schmitz R.J."/>
            <person name="Scheffler B.E."/>
            <person name="Leal-Bertioli S.C."/>
            <person name="Xun X."/>
            <person name="Jackson S.A."/>
            <person name="Michelmore R."/>
            <person name="Ozias-Akins P."/>
        </authorList>
    </citation>
    <scope>NUCLEOTIDE SEQUENCE [LARGE SCALE GENOMIC DNA]</scope>
    <source>
        <strain evidence="1">cv. V14167</strain>
    </source>
</reference>
<sequence length="589" mass="67939">MYMVTNFGVALNTIKFKLTTHEFRIHFKRDTIVHPVQDSSVPLNGFNFVPFKKIHAVSKENGYLVGKGGQKLRITLWQSFAFDLLKYLEKHPCLTYVVILQMGKMKFYSGVMGVSNTKYNSKLFINVEVTFSCQGFLCKVQCIDQVNKLDPVDRQGIMSLVCDQLVSVEEDFLRLSIYKTITEIKEHNQDAVFVTAGTIKEVEIEFGWWYKGCKKCRRGLRELEKRYFCPNCIKDYGFYVSRNSTINRKQKRQSSFVVTSVTINLAQLYEDIHLSIVKVHPPSGDTQSGQNIDPFVDYEVVNAYDNSMLNVGLEYCFIPSSETLDVILNCVGMTTEYLKRVHSAELLLKFGCHINVGYTCQTISIKYLKYVHKSNDCITATLYNAGDSSEATQVVDEIRNYYDCRYTSTCEVVCHLFGYEIQGKEPFVIRLPFHLEDEQLMVYSETSNVNDIVERAVFHKSIFLGWMAANMSYPYARNLTYAEFSTKFIWKDDASRWFPQKQGFVTGRLTHVPAELTMSDDEIKQLCLMDIDKILHSYGKTLKDYPPMPLATEVDSFLLTERVIREEINFNRDELKKNVSDMLTITIPE</sequence>
<dbReference type="SUPFAM" id="SSF50249">
    <property type="entry name" value="Nucleic acid-binding proteins"/>
    <property type="match status" value="1"/>
</dbReference>
<dbReference type="Gene3D" id="2.40.50.140">
    <property type="entry name" value="Nucleic acid-binding proteins"/>
    <property type="match status" value="1"/>
</dbReference>
<dbReference type="KEGG" id="adu:127740564"/>
<keyword evidence="1" id="KW-1185">Reference proteome</keyword>
<evidence type="ECO:0000313" key="2">
    <source>
        <dbReference type="RefSeq" id="XP_052107572.1"/>
    </source>
</evidence>
<reference evidence="2" key="2">
    <citation type="submission" date="2025-08" db="UniProtKB">
        <authorList>
            <consortium name="RefSeq"/>
        </authorList>
    </citation>
    <scope>IDENTIFICATION</scope>
    <source>
        <tissue evidence="2">Whole plant</tissue>
    </source>
</reference>
<dbReference type="RefSeq" id="XP_052107572.1">
    <property type="nucleotide sequence ID" value="XM_052251612.1"/>
</dbReference>
<evidence type="ECO:0000313" key="1">
    <source>
        <dbReference type="Proteomes" id="UP000515211"/>
    </source>
</evidence>
<dbReference type="InterPro" id="IPR012340">
    <property type="entry name" value="NA-bd_OB-fold"/>
</dbReference>
<dbReference type="GeneID" id="127740564"/>
<accession>A0A9C6T4T7</accession>
<proteinExistence type="predicted"/>
<dbReference type="Proteomes" id="UP000515211">
    <property type="component" value="Chromosome 7"/>
</dbReference>
<dbReference type="AlphaFoldDB" id="A0A9C6T4T7"/>
<gene>
    <name evidence="2" type="primary">LOC127740564</name>
</gene>